<feature type="domain" description="SnoaL-like" evidence="1">
    <location>
        <begin position="36"/>
        <end position="122"/>
    </location>
</feature>
<name>A8MF20_ALKOO</name>
<dbReference type="EMBL" id="CP000853">
    <property type="protein sequence ID" value="ABW18689.1"/>
    <property type="molecule type" value="Genomic_DNA"/>
</dbReference>
<gene>
    <name evidence="2" type="ordered locus">Clos_1143</name>
</gene>
<dbReference type="KEGG" id="aoe:Clos_1143"/>
<dbReference type="Proteomes" id="UP000000269">
    <property type="component" value="Chromosome"/>
</dbReference>
<dbReference type="AlphaFoldDB" id="A8MF20"/>
<evidence type="ECO:0000259" key="1">
    <source>
        <dbReference type="Pfam" id="PF12680"/>
    </source>
</evidence>
<keyword evidence="3" id="KW-1185">Reference proteome</keyword>
<dbReference type="InterPro" id="IPR032710">
    <property type="entry name" value="NTF2-like_dom_sf"/>
</dbReference>
<dbReference type="Pfam" id="PF12680">
    <property type="entry name" value="SnoaL_2"/>
    <property type="match status" value="1"/>
</dbReference>
<dbReference type="eggNOG" id="COG3631">
    <property type="taxonomic scope" value="Bacteria"/>
</dbReference>
<dbReference type="InterPro" id="IPR037401">
    <property type="entry name" value="SnoaL-like"/>
</dbReference>
<proteinExistence type="predicted"/>
<organism evidence="2 3">
    <name type="scientific">Alkaliphilus oremlandii (strain OhILAs)</name>
    <name type="common">Clostridium oremlandii (strain OhILAs)</name>
    <dbReference type="NCBI Taxonomy" id="350688"/>
    <lineage>
        <taxon>Bacteria</taxon>
        <taxon>Bacillati</taxon>
        <taxon>Bacillota</taxon>
        <taxon>Clostridia</taxon>
        <taxon>Peptostreptococcales</taxon>
        <taxon>Natronincolaceae</taxon>
        <taxon>Alkaliphilus</taxon>
    </lineage>
</organism>
<dbReference type="SUPFAM" id="SSF54427">
    <property type="entry name" value="NTF2-like"/>
    <property type="match status" value="1"/>
</dbReference>
<dbReference type="RefSeq" id="WP_012159001.1">
    <property type="nucleotide sequence ID" value="NC_009922.1"/>
</dbReference>
<sequence>MKLLDDKNLGKDENLVKKGLNLIDYKEQVISLWNDMDHQNWDALYTYFQDDAIINWNNTNESFNVTEFVKANAEYPGDWSIEIERLECIQNLVISVVKVQLKRDAVSVHATSFFEFEDGKIKLLNEYWGDDGEPPQWRIEKQIGRHILPKKDL</sequence>
<evidence type="ECO:0000313" key="2">
    <source>
        <dbReference type="EMBL" id="ABW18689.1"/>
    </source>
</evidence>
<dbReference type="HOGENOM" id="CLU_136060_1_0_9"/>
<dbReference type="Gene3D" id="3.10.450.50">
    <property type="match status" value="1"/>
</dbReference>
<reference evidence="3" key="1">
    <citation type="submission" date="2007-10" db="EMBL/GenBank/DDBJ databases">
        <title>Complete genome of Alkaliphilus oremlandii OhILAs.</title>
        <authorList>
            <person name="Copeland A."/>
            <person name="Lucas S."/>
            <person name="Lapidus A."/>
            <person name="Barry K."/>
            <person name="Detter J.C."/>
            <person name="Glavina del Rio T."/>
            <person name="Hammon N."/>
            <person name="Israni S."/>
            <person name="Dalin E."/>
            <person name="Tice H."/>
            <person name="Pitluck S."/>
            <person name="Chain P."/>
            <person name="Malfatti S."/>
            <person name="Shin M."/>
            <person name="Vergez L."/>
            <person name="Schmutz J."/>
            <person name="Larimer F."/>
            <person name="Land M."/>
            <person name="Hauser L."/>
            <person name="Kyrpides N."/>
            <person name="Mikhailova N."/>
            <person name="Stolz J.F."/>
            <person name="Dawson A."/>
            <person name="Fisher E."/>
            <person name="Crable B."/>
            <person name="Perera E."/>
            <person name="Lisak J."/>
            <person name="Ranganathan M."/>
            <person name="Basu P."/>
            <person name="Richardson P."/>
        </authorList>
    </citation>
    <scope>NUCLEOTIDE SEQUENCE [LARGE SCALE GENOMIC DNA]</scope>
    <source>
        <strain evidence="3">OhILAs</strain>
    </source>
</reference>
<dbReference type="STRING" id="350688.Clos_1143"/>
<protein>
    <recommendedName>
        <fullName evidence="1">SnoaL-like domain-containing protein</fullName>
    </recommendedName>
</protein>
<accession>A8MF20</accession>
<evidence type="ECO:0000313" key="3">
    <source>
        <dbReference type="Proteomes" id="UP000000269"/>
    </source>
</evidence>